<dbReference type="SUPFAM" id="SSF56672">
    <property type="entry name" value="DNA/RNA polymerases"/>
    <property type="match status" value="1"/>
</dbReference>
<dbReference type="PANTHER" id="PTHR37984:SF5">
    <property type="entry name" value="PROTEIN NYNRIN-LIKE"/>
    <property type="match status" value="1"/>
</dbReference>
<dbReference type="Proteomes" id="UP000076858">
    <property type="component" value="Unassembled WGS sequence"/>
</dbReference>
<organism evidence="2 3">
    <name type="scientific">Daphnia magna</name>
    <dbReference type="NCBI Taxonomy" id="35525"/>
    <lineage>
        <taxon>Eukaryota</taxon>
        <taxon>Metazoa</taxon>
        <taxon>Ecdysozoa</taxon>
        <taxon>Arthropoda</taxon>
        <taxon>Crustacea</taxon>
        <taxon>Branchiopoda</taxon>
        <taxon>Diplostraca</taxon>
        <taxon>Cladocera</taxon>
        <taxon>Anomopoda</taxon>
        <taxon>Daphniidae</taxon>
        <taxon>Daphnia</taxon>
    </lineage>
</organism>
<comment type="caution">
    <text evidence="2">The sequence shown here is derived from an EMBL/GenBank/DDBJ whole genome shotgun (WGS) entry which is preliminary data.</text>
</comment>
<protein>
    <recommendedName>
        <fullName evidence="1">RNA-directed DNA polymerase</fullName>
        <ecNumber evidence="1">2.7.7.49</ecNumber>
    </recommendedName>
</protein>
<dbReference type="InterPro" id="IPR043128">
    <property type="entry name" value="Rev_trsase/Diguanyl_cyclase"/>
</dbReference>
<accession>A0A164GD14</accession>
<dbReference type="EC" id="2.7.7.49" evidence="1"/>
<dbReference type="PANTHER" id="PTHR37984">
    <property type="entry name" value="PROTEIN CBG26694"/>
    <property type="match status" value="1"/>
</dbReference>
<dbReference type="AlphaFoldDB" id="A0A164GD14"/>
<evidence type="ECO:0000256" key="1">
    <source>
        <dbReference type="ARBA" id="ARBA00012493"/>
    </source>
</evidence>
<evidence type="ECO:0000313" key="2">
    <source>
        <dbReference type="EMBL" id="KZR98812.1"/>
    </source>
</evidence>
<name>A0A164GD14_9CRUS</name>
<dbReference type="OrthoDB" id="6378618at2759"/>
<dbReference type="FunFam" id="3.30.70.270:FF:000020">
    <property type="entry name" value="Transposon Tf2-6 polyprotein-like Protein"/>
    <property type="match status" value="1"/>
</dbReference>
<dbReference type="STRING" id="35525.A0A164GD14"/>
<dbReference type="InterPro" id="IPR050951">
    <property type="entry name" value="Retrovirus_Pol_polyprotein"/>
</dbReference>
<dbReference type="InterPro" id="IPR043502">
    <property type="entry name" value="DNA/RNA_pol_sf"/>
</dbReference>
<dbReference type="EMBL" id="LRGB01015745">
    <property type="protein sequence ID" value="KZR98812.1"/>
    <property type="molecule type" value="Genomic_DNA"/>
</dbReference>
<keyword evidence="3" id="KW-1185">Reference proteome</keyword>
<reference evidence="2 3" key="1">
    <citation type="submission" date="2016-03" db="EMBL/GenBank/DDBJ databases">
        <title>EvidentialGene: Evidence-directed Construction of Genes on Genomes.</title>
        <authorList>
            <person name="Gilbert D.G."/>
            <person name="Choi J.-H."/>
            <person name="Mockaitis K."/>
            <person name="Colbourne J."/>
            <person name="Pfrender M."/>
        </authorList>
    </citation>
    <scope>NUCLEOTIDE SEQUENCE [LARGE SCALE GENOMIC DNA]</scope>
    <source>
        <strain evidence="2 3">Xinb3</strain>
        <tissue evidence="2">Complete organism</tissue>
    </source>
</reference>
<dbReference type="Gene3D" id="3.30.70.270">
    <property type="match status" value="1"/>
</dbReference>
<evidence type="ECO:0000313" key="3">
    <source>
        <dbReference type="Proteomes" id="UP000076858"/>
    </source>
</evidence>
<gene>
    <name evidence="2" type="ORF">APZ42_005598</name>
</gene>
<dbReference type="GO" id="GO:0003964">
    <property type="term" value="F:RNA-directed DNA polymerase activity"/>
    <property type="evidence" value="ECO:0007669"/>
    <property type="project" value="UniProtKB-EC"/>
</dbReference>
<feature type="non-terminal residue" evidence="2">
    <location>
        <position position="97"/>
    </location>
</feature>
<feature type="non-terminal residue" evidence="2">
    <location>
        <position position="1"/>
    </location>
</feature>
<proteinExistence type="predicted"/>
<sequence length="97" mass="11107">FAVEEMVILGHVVNQAGLHPDPEKQRAIKEFPRPLKISQLRGFLGLASYYRRFIKNFASIAQPLHALLKKSHVWSQDSWTDVAEASFRQLKEMLSST</sequence>